<gene>
    <name evidence="1" type="ORF">SAMN04488042_10572</name>
</gene>
<name>A0A1I4P4S3_9RHOB</name>
<evidence type="ECO:0008006" key="3">
    <source>
        <dbReference type="Google" id="ProtNLM"/>
    </source>
</evidence>
<proteinExistence type="predicted"/>
<organism evidence="1 2">
    <name type="scientific">Shimia aestuarii</name>
    <dbReference type="NCBI Taxonomy" id="254406"/>
    <lineage>
        <taxon>Bacteria</taxon>
        <taxon>Pseudomonadati</taxon>
        <taxon>Pseudomonadota</taxon>
        <taxon>Alphaproteobacteria</taxon>
        <taxon>Rhodobacterales</taxon>
        <taxon>Roseobacteraceae</taxon>
    </lineage>
</organism>
<accession>A0A1I4P4S3</accession>
<dbReference type="Gene3D" id="2.40.33.20">
    <property type="entry name" value="PK beta-barrel domain-like"/>
    <property type="match status" value="1"/>
</dbReference>
<reference evidence="1 2" key="1">
    <citation type="submission" date="2016-10" db="EMBL/GenBank/DDBJ databases">
        <authorList>
            <person name="de Groot N.N."/>
        </authorList>
    </citation>
    <scope>NUCLEOTIDE SEQUENCE [LARGE SCALE GENOMIC DNA]</scope>
    <source>
        <strain evidence="1 2">DSM 15283</strain>
    </source>
</reference>
<sequence>MSHVTLDELMRALPEVMAALKDGAAIDMLCLRPARNQRRFVDEMTLTRAEGIPGERWKSEPWLRTDDGAPHPGIQVSILPRRVLDLVWRDRENVLHPGDTFVADMDMSLENLPVGQLLDVGTAVLRVSDVFNDGCVKWKARYGAAAKDWITAPGHPALRLRGILCSIEQDGVIRTGDILKKREAD</sequence>
<dbReference type="AlphaFoldDB" id="A0A1I4P4S3"/>
<keyword evidence="2" id="KW-1185">Reference proteome</keyword>
<dbReference type="Proteomes" id="UP000199144">
    <property type="component" value="Unassembled WGS sequence"/>
</dbReference>
<dbReference type="InterPro" id="IPR011037">
    <property type="entry name" value="Pyrv_Knase-like_insert_dom_sf"/>
</dbReference>
<evidence type="ECO:0000313" key="1">
    <source>
        <dbReference type="EMBL" id="SFM22550.1"/>
    </source>
</evidence>
<dbReference type="SUPFAM" id="SSF50800">
    <property type="entry name" value="PK beta-barrel domain-like"/>
    <property type="match status" value="1"/>
</dbReference>
<protein>
    <recommendedName>
        <fullName evidence="3">MOSC domain-containing protein</fullName>
    </recommendedName>
</protein>
<dbReference type="STRING" id="254406.SAMN04488042_10572"/>
<evidence type="ECO:0000313" key="2">
    <source>
        <dbReference type="Proteomes" id="UP000199144"/>
    </source>
</evidence>
<dbReference type="EMBL" id="FOTQ01000005">
    <property type="protein sequence ID" value="SFM22550.1"/>
    <property type="molecule type" value="Genomic_DNA"/>
</dbReference>